<protein>
    <submittedName>
        <fullName evidence="2">Uncharacterized protein</fullName>
    </submittedName>
</protein>
<gene>
    <name evidence="2" type="ORF">Nepgr_016732</name>
</gene>
<keyword evidence="3" id="KW-1185">Reference proteome</keyword>
<evidence type="ECO:0000256" key="1">
    <source>
        <dbReference type="SAM" id="MobiDB-lite"/>
    </source>
</evidence>
<feature type="region of interest" description="Disordered" evidence="1">
    <location>
        <begin position="46"/>
        <end position="80"/>
    </location>
</feature>
<proteinExistence type="predicted"/>
<dbReference type="Proteomes" id="UP001279734">
    <property type="component" value="Unassembled WGS sequence"/>
</dbReference>
<dbReference type="EMBL" id="BSYO01000014">
    <property type="protein sequence ID" value="GMH14891.1"/>
    <property type="molecule type" value="Genomic_DNA"/>
</dbReference>
<accession>A0AAD3SQU0</accession>
<reference evidence="2" key="1">
    <citation type="submission" date="2023-05" db="EMBL/GenBank/DDBJ databases">
        <title>Nepenthes gracilis genome sequencing.</title>
        <authorList>
            <person name="Fukushima K."/>
        </authorList>
    </citation>
    <scope>NUCLEOTIDE SEQUENCE</scope>
    <source>
        <strain evidence="2">SING2019-196</strain>
    </source>
</reference>
<name>A0AAD3SQU0_NEPGR</name>
<dbReference type="AlphaFoldDB" id="A0AAD3SQU0"/>
<evidence type="ECO:0000313" key="3">
    <source>
        <dbReference type="Proteomes" id="UP001279734"/>
    </source>
</evidence>
<comment type="caution">
    <text evidence="2">The sequence shown here is derived from an EMBL/GenBank/DDBJ whole genome shotgun (WGS) entry which is preliminary data.</text>
</comment>
<organism evidence="2 3">
    <name type="scientific">Nepenthes gracilis</name>
    <name type="common">Slender pitcher plant</name>
    <dbReference type="NCBI Taxonomy" id="150966"/>
    <lineage>
        <taxon>Eukaryota</taxon>
        <taxon>Viridiplantae</taxon>
        <taxon>Streptophyta</taxon>
        <taxon>Embryophyta</taxon>
        <taxon>Tracheophyta</taxon>
        <taxon>Spermatophyta</taxon>
        <taxon>Magnoliopsida</taxon>
        <taxon>eudicotyledons</taxon>
        <taxon>Gunneridae</taxon>
        <taxon>Pentapetalae</taxon>
        <taxon>Caryophyllales</taxon>
        <taxon>Nepenthaceae</taxon>
        <taxon>Nepenthes</taxon>
    </lineage>
</organism>
<sequence>MVWGRCSGVRFREAAHVRLCSVSDDVGGVECEDHGRCSLVQWNRRTQSRSRDRSGGPTLLRSGSVGRAARIPPPVTGSGPCFPTVSVICLLF</sequence>
<evidence type="ECO:0000313" key="2">
    <source>
        <dbReference type="EMBL" id="GMH14891.1"/>
    </source>
</evidence>